<dbReference type="AlphaFoldDB" id="A0AA39U8V7"/>
<reference evidence="2" key="1">
    <citation type="submission" date="2023-06" db="EMBL/GenBank/DDBJ databases">
        <authorList>
            <consortium name="Lawrence Berkeley National Laboratory"/>
            <person name="Ahrendt S."/>
            <person name="Sahu N."/>
            <person name="Indic B."/>
            <person name="Wong-Bajracharya J."/>
            <person name="Merenyi Z."/>
            <person name="Ke H.-M."/>
            <person name="Monk M."/>
            <person name="Kocsube S."/>
            <person name="Drula E."/>
            <person name="Lipzen A."/>
            <person name="Balint B."/>
            <person name="Henrissat B."/>
            <person name="Andreopoulos B."/>
            <person name="Martin F.M."/>
            <person name="Harder C.B."/>
            <person name="Rigling D."/>
            <person name="Ford K.L."/>
            <person name="Foster G.D."/>
            <person name="Pangilinan J."/>
            <person name="Papanicolaou A."/>
            <person name="Barry K."/>
            <person name="LaButti K."/>
            <person name="Viragh M."/>
            <person name="Koriabine M."/>
            <person name="Yan M."/>
            <person name="Riley R."/>
            <person name="Champramary S."/>
            <person name="Plett K.L."/>
            <person name="Tsai I.J."/>
            <person name="Slot J."/>
            <person name="Sipos G."/>
            <person name="Plett J."/>
            <person name="Nagy L.G."/>
            <person name="Grigoriev I.V."/>
        </authorList>
    </citation>
    <scope>NUCLEOTIDE SEQUENCE</scope>
    <source>
        <strain evidence="2">ICMP 16352</strain>
    </source>
</reference>
<organism evidence="2 3">
    <name type="scientific">Armillaria novae-zelandiae</name>
    <dbReference type="NCBI Taxonomy" id="153914"/>
    <lineage>
        <taxon>Eukaryota</taxon>
        <taxon>Fungi</taxon>
        <taxon>Dikarya</taxon>
        <taxon>Basidiomycota</taxon>
        <taxon>Agaricomycotina</taxon>
        <taxon>Agaricomycetes</taxon>
        <taxon>Agaricomycetidae</taxon>
        <taxon>Agaricales</taxon>
        <taxon>Marasmiineae</taxon>
        <taxon>Physalacriaceae</taxon>
        <taxon>Armillaria</taxon>
    </lineage>
</organism>
<evidence type="ECO:0000313" key="2">
    <source>
        <dbReference type="EMBL" id="KAK0477373.1"/>
    </source>
</evidence>
<gene>
    <name evidence="2" type="ORF">IW261DRAFT_1421081</name>
</gene>
<feature type="compositionally biased region" description="Polar residues" evidence="1">
    <location>
        <begin position="219"/>
        <end position="228"/>
    </location>
</feature>
<proteinExistence type="predicted"/>
<sequence length="257" mass="28214">MTRNHMDHPKKAIMDATAASYIEFCGARHTQYWVFFMRLLAPTVSAKEWNMPHTHVASMRDECLGNEEVAEAIEAMEDNPSVVEEATVVHVEEDFETKMLDMNQTRREMNLQYTCDSDWTDPDGQLQEQEQPSLSPRLGTVMANATVRGGVDQAATPCPANDDSRQEGGINEPPQEGVQGAECYPGESRAIPGLQSANRPQSIGQPGQRVGTRAGLAAQSVSKPTQDDASIQMLEKIDQHVSQSHGEHSQARVIAGV</sequence>
<keyword evidence="3" id="KW-1185">Reference proteome</keyword>
<name>A0AA39U8V7_9AGAR</name>
<feature type="region of interest" description="Disordered" evidence="1">
    <location>
        <begin position="152"/>
        <end position="228"/>
    </location>
</feature>
<accession>A0AA39U8V7</accession>
<evidence type="ECO:0000313" key="3">
    <source>
        <dbReference type="Proteomes" id="UP001175227"/>
    </source>
</evidence>
<feature type="compositionally biased region" description="Polar residues" evidence="1">
    <location>
        <begin position="195"/>
        <end position="205"/>
    </location>
</feature>
<protein>
    <submittedName>
        <fullName evidence="2">Uncharacterized protein</fullName>
    </submittedName>
</protein>
<dbReference type="Proteomes" id="UP001175227">
    <property type="component" value="Unassembled WGS sequence"/>
</dbReference>
<comment type="caution">
    <text evidence="2">The sequence shown here is derived from an EMBL/GenBank/DDBJ whole genome shotgun (WGS) entry which is preliminary data.</text>
</comment>
<dbReference type="EMBL" id="JAUEPR010000017">
    <property type="protein sequence ID" value="KAK0477373.1"/>
    <property type="molecule type" value="Genomic_DNA"/>
</dbReference>
<evidence type="ECO:0000256" key="1">
    <source>
        <dbReference type="SAM" id="MobiDB-lite"/>
    </source>
</evidence>